<accession>A0A6J4UZG1</accession>
<protein>
    <submittedName>
        <fullName evidence="2">Uncharacterized protein</fullName>
    </submittedName>
</protein>
<evidence type="ECO:0000313" key="2">
    <source>
        <dbReference type="EMBL" id="CAA9562928.1"/>
    </source>
</evidence>
<feature type="compositionally biased region" description="Low complexity" evidence="1">
    <location>
        <begin position="20"/>
        <end position="36"/>
    </location>
</feature>
<feature type="compositionally biased region" description="Polar residues" evidence="1">
    <location>
        <begin position="37"/>
        <end position="52"/>
    </location>
</feature>
<name>A0A6J4UZG1_9BACT</name>
<proteinExistence type="predicted"/>
<feature type="non-terminal residue" evidence="2">
    <location>
        <position position="64"/>
    </location>
</feature>
<gene>
    <name evidence="2" type="ORF">AVDCRST_MAG19-1974</name>
</gene>
<dbReference type="EMBL" id="CADCWL010000087">
    <property type="protein sequence ID" value="CAA9562928.1"/>
    <property type="molecule type" value="Genomic_DNA"/>
</dbReference>
<feature type="region of interest" description="Disordered" evidence="1">
    <location>
        <begin position="20"/>
        <end position="64"/>
    </location>
</feature>
<evidence type="ECO:0000256" key="1">
    <source>
        <dbReference type="SAM" id="MobiDB-lite"/>
    </source>
</evidence>
<sequence length="64" mass="6489">WRSPSPTRRRWSGCCGPCSGGSHATAGSPTSASAPTENPTPRTSPGRSRTGGSWSGCGWTEAGP</sequence>
<reference evidence="2" key="1">
    <citation type="submission" date="2020-02" db="EMBL/GenBank/DDBJ databases">
        <authorList>
            <person name="Meier V. D."/>
        </authorList>
    </citation>
    <scope>NUCLEOTIDE SEQUENCE</scope>
    <source>
        <strain evidence="2">AVDCRST_MAG19</strain>
    </source>
</reference>
<dbReference type="AlphaFoldDB" id="A0A6J4UZG1"/>
<organism evidence="2">
    <name type="scientific">uncultured Thermomicrobiales bacterium</name>
    <dbReference type="NCBI Taxonomy" id="1645740"/>
    <lineage>
        <taxon>Bacteria</taxon>
        <taxon>Pseudomonadati</taxon>
        <taxon>Thermomicrobiota</taxon>
        <taxon>Thermomicrobia</taxon>
        <taxon>Thermomicrobiales</taxon>
        <taxon>environmental samples</taxon>
    </lineage>
</organism>
<feature type="non-terminal residue" evidence="2">
    <location>
        <position position="1"/>
    </location>
</feature>